<gene>
    <name evidence="3" type="primary">WBGene00282987</name>
</gene>
<evidence type="ECO:0000313" key="4">
    <source>
        <dbReference type="Proteomes" id="UP000005239"/>
    </source>
</evidence>
<reference evidence="4" key="1">
    <citation type="journal article" date="2008" name="Nat. Genet.">
        <title>The Pristionchus pacificus genome provides a unique perspective on nematode lifestyle and parasitism.</title>
        <authorList>
            <person name="Dieterich C."/>
            <person name="Clifton S.W."/>
            <person name="Schuster L.N."/>
            <person name="Chinwalla A."/>
            <person name="Delehaunty K."/>
            <person name="Dinkelacker I."/>
            <person name="Fulton L."/>
            <person name="Fulton R."/>
            <person name="Godfrey J."/>
            <person name="Minx P."/>
            <person name="Mitreva M."/>
            <person name="Roeseler W."/>
            <person name="Tian H."/>
            <person name="Witte H."/>
            <person name="Yang S.P."/>
            <person name="Wilson R.K."/>
            <person name="Sommer R.J."/>
        </authorList>
    </citation>
    <scope>NUCLEOTIDE SEQUENCE [LARGE SCALE GENOMIC DNA]</scope>
    <source>
        <strain evidence="4">PS312</strain>
    </source>
</reference>
<keyword evidence="2" id="KW-0472">Membrane</keyword>
<dbReference type="Proteomes" id="UP000005239">
    <property type="component" value="Unassembled WGS sequence"/>
</dbReference>
<dbReference type="EnsemblMetazoa" id="PPA44618.1">
    <property type="protein sequence ID" value="PPA44618.1"/>
    <property type="gene ID" value="WBGene00282987"/>
</dbReference>
<feature type="transmembrane region" description="Helical" evidence="2">
    <location>
        <begin position="31"/>
        <end position="57"/>
    </location>
</feature>
<sequence length="115" mass="13750">MGRGPPHEPMWTAGCEPATEKFNKIYKGKSYIMRLITWSIISFLATLSPNLCLYPVICEKELHQYLTRKERNGKREEKREEGRKIEERRGSERNTEKRRKKKRNEDGEHVNKRMD</sequence>
<dbReference type="AlphaFoldDB" id="A0A2A6CRS1"/>
<organism evidence="3 4">
    <name type="scientific">Pristionchus pacificus</name>
    <name type="common">Parasitic nematode worm</name>
    <dbReference type="NCBI Taxonomy" id="54126"/>
    <lineage>
        <taxon>Eukaryota</taxon>
        <taxon>Metazoa</taxon>
        <taxon>Ecdysozoa</taxon>
        <taxon>Nematoda</taxon>
        <taxon>Chromadorea</taxon>
        <taxon>Rhabditida</taxon>
        <taxon>Rhabditina</taxon>
        <taxon>Diplogasteromorpha</taxon>
        <taxon>Diplogasteroidea</taxon>
        <taxon>Neodiplogasteridae</taxon>
        <taxon>Pristionchus</taxon>
    </lineage>
</organism>
<evidence type="ECO:0000313" key="3">
    <source>
        <dbReference type="EnsemblMetazoa" id="PPA44618.1"/>
    </source>
</evidence>
<protein>
    <submittedName>
        <fullName evidence="3">Uncharacterized protein</fullName>
    </submittedName>
</protein>
<keyword evidence="4" id="KW-1185">Reference proteome</keyword>
<reference evidence="3" key="2">
    <citation type="submission" date="2022-06" db="UniProtKB">
        <authorList>
            <consortium name="EnsemblMetazoa"/>
        </authorList>
    </citation>
    <scope>IDENTIFICATION</scope>
    <source>
        <strain evidence="3">PS312</strain>
    </source>
</reference>
<name>A0A2A6CRS1_PRIPA</name>
<proteinExistence type="predicted"/>
<keyword evidence="2" id="KW-1133">Transmembrane helix</keyword>
<accession>A0A2A6CRS1</accession>
<accession>A0A8R1V2C3</accession>
<feature type="compositionally biased region" description="Basic and acidic residues" evidence="1">
    <location>
        <begin position="103"/>
        <end position="115"/>
    </location>
</feature>
<evidence type="ECO:0000256" key="2">
    <source>
        <dbReference type="SAM" id="Phobius"/>
    </source>
</evidence>
<feature type="region of interest" description="Disordered" evidence="1">
    <location>
        <begin position="67"/>
        <end position="115"/>
    </location>
</feature>
<evidence type="ECO:0000256" key="1">
    <source>
        <dbReference type="SAM" id="MobiDB-lite"/>
    </source>
</evidence>
<feature type="compositionally biased region" description="Basic and acidic residues" evidence="1">
    <location>
        <begin position="67"/>
        <end position="95"/>
    </location>
</feature>
<keyword evidence="2" id="KW-0812">Transmembrane</keyword>